<dbReference type="AlphaFoldDB" id="A0A1C3ZAL5"/>
<organism evidence="1 2">
    <name type="scientific">[Bacillus] enclensis</name>
    <dbReference type="NCBI Taxonomy" id="1402860"/>
    <lineage>
        <taxon>Bacteria</taxon>
        <taxon>Bacillati</taxon>
        <taxon>Bacillota</taxon>
        <taxon>Bacilli</taxon>
        <taxon>Bacillales</taxon>
        <taxon>Bacillaceae</taxon>
        <taxon>Rossellomorea</taxon>
    </lineage>
</organism>
<keyword evidence="2" id="KW-1185">Reference proteome</keyword>
<evidence type="ECO:0000313" key="2">
    <source>
        <dbReference type="Proteomes" id="UP000181997"/>
    </source>
</evidence>
<evidence type="ECO:0000313" key="1">
    <source>
        <dbReference type="EMBL" id="SCB79424.1"/>
    </source>
</evidence>
<gene>
    <name evidence="1" type="ORF">GA0061094_0537</name>
</gene>
<dbReference type="EMBL" id="FMAU01000001">
    <property type="protein sequence ID" value="SCB79424.1"/>
    <property type="molecule type" value="Genomic_DNA"/>
</dbReference>
<proteinExistence type="predicted"/>
<sequence length="53" mass="6000">MKGCGGYLLFTSQLIKYGTKGLVVYGKINTVEKTCLEQYQILICTEEIYEGMK</sequence>
<accession>A0A1C3ZAL5</accession>
<reference evidence="2" key="1">
    <citation type="submission" date="2016-08" db="EMBL/GenBank/DDBJ databases">
        <authorList>
            <person name="Varghese N."/>
            <person name="Submissions Spin"/>
        </authorList>
    </citation>
    <scope>NUCLEOTIDE SEQUENCE [LARGE SCALE GENOMIC DNA]</scope>
    <source>
        <strain evidence="2">SGD-1123</strain>
    </source>
</reference>
<dbReference type="Proteomes" id="UP000181997">
    <property type="component" value="Unassembled WGS sequence"/>
</dbReference>
<name>A0A1C3ZAL5_9BACI</name>
<protein>
    <submittedName>
        <fullName evidence="1">Uncharacterized protein</fullName>
    </submittedName>
</protein>